<dbReference type="EMBL" id="RRYP01006297">
    <property type="protein sequence ID" value="TNV81320.1"/>
    <property type="molecule type" value="Genomic_DNA"/>
</dbReference>
<reference evidence="2" key="1">
    <citation type="submission" date="2019-06" db="EMBL/GenBank/DDBJ databases">
        <authorList>
            <person name="Zheng W."/>
        </authorList>
    </citation>
    <scope>NUCLEOTIDE SEQUENCE</scope>
    <source>
        <strain evidence="2">QDHG01</strain>
    </source>
</reference>
<evidence type="ECO:0000256" key="1">
    <source>
        <dbReference type="SAM" id="MobiDB-lite"/>
    </source>
</evidence>
<name>A0A8J8T4B7_HALGN</name>
<keyword evidence="3" id="KW-1185">Reference proteome</keyword>
<dbReference type="Proteomes" id="UP000785679">
    <property type="component" value="Unassembled WGS sequence"/>
</dbReference>
<evidence type="ECO:0000313" key="2">
    <source>
        <dbReference type="EMBL" id="TNV81320.1"/>
    </source>
</evidence>
<evidence type="ECO:0000313" key="3">
    <source>
        <dbReference type="Proteomes" id="UP000785679"/>
    </source>
</evidence>
<feature type="region of interest" description="Disordered" evidence="1">
    <location>
        <begin position="24"/>
        <end position="48"/>
    </location>
</feature>
<comment type="caution">
    <text evidence="2">The sequence shown here is derived from an EMBL/GenBank/DDBJ whole genome shotgun (WGS) entry which is preliminary data.</text>
</comment>
<sequence>MLEQCLLPPPVLPTNSALKRCNEYNDTDDEEDDDTFQGGQEPQKTQDEIRKQIETQRQLAISATTAHLVTKSTIQQCLQPFYQHMTQNRIRVSVRLPTNDRYLLMLDKGLYRTCAVFIDVIVDKFSLDPQIFRSPQGFFVKELTDCKVARIEDIGKDDQLVLLSEHLVKNFNPAELRQQNPEENQEEFQRILQKRQQPAYFGETFGNTTLQPPPPVKDELLQAFNIFVIICRRLPGLVKQEFSQQIGPFLSHNTPMMSASMRPFGRSQATHWAYDNAVSQNRQVIIVGIIVRGLLLASAGYPSPPETPREVRLPKHGNSRPLDRVSRFSNLCQWFAYDQESR</sequence>
<organism evidence="2 3">
    <name type="scientific">Halteria grandinella</name>
    <dbReference type="NCBI Taxonomy" id="5974"/>
    <lineage>
        <taxon>Eukaryota</taxon>
        <taxon>Sar</taxon>
        <taxon>Alveolata</taxon>
        <taxon>Ciliophora</taxon>
        <taxon>Intramacronucleata</taxon>
        <taxon>Spirotrichea</taxon>
        <taxon>Stichotrichia</taxon>
        <taxon>Sporadotrichida</taxon>
        <taxon>Halteriidae</taxon>
        <taxon>Halteria</taxon>
    </lineage>
</organism>
<feature type="compositionally biased region" description="Acidic residues" evidence="1">
    <location>
        <begin position="25"/>
        <end position="35"/>
    </location>
</feature>
<gene>
    <name evidence="2" type="ORF">FGO68_gene16439</name>
</gene>
<proteinExistence type="predicted"/>
<accession>A0A8J8T4B7</accession>
<protein>
    <submittedName>
        <fullName evidence="2">Uncharacterized protein</fullName>
    </submittedName>
</protein>
<dbReference type="AlphaFoldDB" id="A0A8J8T4B7"/>